<dbReference type="GO" id="GO:0005886">
    <property type="term" value="C:plasma membrane"/>
    <property type="evidence" value="ECO:0007669"/>
    <property type="project" value="TreeGrafter"/>
</dbReference>
<dbReference type="GO" id="GO:0005524">
    <property type="term" value="F:ATP binding"/>
    <property type="evidence" value="ECO:0007669"/>
    <property type="project" value="UniProtKB-UniRule"/>
</dbReference>
<dbReference type="EC" id="2.7.1.130" evidence="3 13"/>
<evidence type="ECO:0000256" key="6">
    <source>
        <dbReference type="ARBA" id="ARBA00022556"/>
    </source>
</evidence>
<keyword evidence="15" id="KW-1185">Reference proteome</keyword>
<keyword evidence="5 13" id="KW-0444">Lipid biosynthesis</keyword>
<dbReference type="GO" id="GO:0009244">
    <property type="term" value="P:lipopolysaccharide core region biosynthetic process"/>
    <property type="evidence" value="ECO:0007669"/>
    <property type="project" value="TreeGrafter"/>
</dbReference>
<keyword evidence="10 13" id="KW-0067">ATP-binding</keyword>
<accession>A0A1I4XUT7</accession>
<name>A0A1I4XUT7_9FLAO</name>
<keyword evidence="11 13" id="KW-0443">Lipid metabolism</keyword>
<dbReference type="AlphaFoldDB" id="A0A1I4XUT7"/>
<evidence type="ECO:0000256" key="1">
    <source>
        <dbReference type="ARBA" id="ARBA00002274"/>
    </source>
</evidence>
<dbReference type="STRING" id="287099.SAMN05660413_00365"/>
<evidence type="ECO:0000313" key="15">
    <source>
        <dbReference type="Proteomes" id="UP000199153"/>
    </source>
</evidence>
<dbReference type="Proteomes" id="UP000199153">
    <property type="component" value="Unassembled WGS sequence"/>
</dbReference>
<keyword evidence="7 13" id="KW-0808">Transferase</keyword>
<dbReference type="GO" id="GO:0009245">
    <property type="term" value="P:lipid A biosynthetic process"/>
    <property type="evidence" value="ECO:0007669"/>
    <property type="project" value="UniProtKB-UniRule"/>
</dbReference>
<evidence type="ECO:0000256" key="2">
    <source>
        <dbReference type="ARBA" id="ARBA00004870"/>
    </source>
</evidence>
<dbReference type="InterPro" id="IPR003758">
    <property type="entry name" value="LpxK"/>
</dbReference>
<evidence type="ECO:0000256" key="12">
    <source>
        <dbReference type="ARBA" id="ARBA00029757"/>
    </source>
</evidence>
<evidence type="ECO:0000256" key="11">
    <source>
        <dbReference type="ARBA" id="ARBA00023098"/>
    </source>
</evidence>
<dbReference type="PANTHER" id="PTHR42724">
    <property type="entry name" value="TETRAACYLDISACCHARIDE 4'-KINASE"/>
    <property type="match status" value="1"/>
</dbReference>
<comment type="function">
    <text evidence="1 13">Transfers the gamma-phosphate of ATP to the 4'-position of a tetraacyldisaccharide 1-phosphate intermediate (termed DS-1-P) to form tetraacyldisaccharide 1,4'-bis-phosphate (lipid IVA).</text>
</comment>
<keyword evidence="6 13" id="KW-0441">Lipid A biosynthesis</keyword>
<comment type="catalytic activity">
    <reaction evidence="13">
        <text>a lipid A disaccharide + ATP = a lipid IVA + ADP + H(+)</text>
        <dbReference type="Rhea" id="RHEA:67840"/>
        <dbReference type="ChEBI" id="CHEBI:15378"/>
        <dbReference type="ChEBI" id="CHEBI:30616"/>
        <dbReference type="ChEBI" id="CHEBI:176343"/>
        <dbReference type="ChEBI" id="CHEBI:176425"/>
        <dbReference type="ChEBI" id="CHEBI:456216"/>
        <dbReference type="EC" id="2.7.1.130"/>
    </reaction>
</comment>
<dbReference type="HAMAP" id="MF_00409">
    <property type="entry name" value="LpxK"/>
    <property type="match status" value="1"/>
</dbReference>
<dbReference type="InterPro" id="IPR027417">
    <property type="entry name" value="P-loop_NTPase"/>
</dbReference>
<evidence type="ECO:0000256" key="4">
    <source>
        <dbReference type="ARBA" id="ARBA00016436"/>
    </source>
</evidence>
<proteinExistence type="inferred from homology"/>
<comment type="caution">
    <text evidence="13">Lacks conserved residue(s) required for the propagation of feature annotation.</text>
</comment>
<evidence type="ECO:0000256" key="10">
    <source>
        <dbReference type="ARBA" id="ARBA00022840"/>
    </source>
</evidence>
<keyword evidence="8 13" id="KW-0547">Nucleotide-binding</keyword>
<comment type="similarity">
    <text evidence="13">Belongs to the LpxK family.</text>
</comment>
<dbReference type="GO" id="GO:0009029">
    <property type="term" value="F:lipid-A 4'-kinase activity"/>
    <property type="evidence" value="ECO:0007669"/>
    <property type="project" value="UniProtKB-UniRule"/>
</dbReference>
<dbReference type="EMBL" id="FOVL01000001">
    <property type="protein sequence ID" value="SFN29605.1"/>
    <property type="molecule type" value="Genomic_DNA"/>
</dbReference>
<keyword evidence="9 13" id="KW-0418">Kinase</keyword>
<evidence type="ECO:0000256" key="8">
    <source>
        <dbReference type="ARBA" id="ARBA00022741"/>
    </source>
</evidence>
<evidence type="ECO:0000256" key="13">
    <source>
        <dbReference type="HAMAP-Rule" id="MF_00409"/>
    </source>
</evidence>
<protein>
    <recommendedName>
        <fullName evidence="4 13">Tetraacyldisaccharide 4'-kinase</fullName>
        <ecNumber evidence="3 13">2.7.1.130</ecNumber>
    </recommendedName>
    <alternativeName>
        <fullName evidence="12 13">Lipid A 4'-kinase</fullName>
    </alternativeName>
</protein>
<dbReference type="NCBIfam" id="TIGR00682">
    <property type="entry name" value="lpxK"/>
    <property type="match status" value="1"/>
</dbReference>
<dbReference type="Pfam" id="PF02606">
    <property type="entry name" value="LpxK"/>
    <property type="match status" value="1"/>
</dbReference>
<evidence type="ECO:0000256" key="7">
    <source>
        <dbReference type="ARBA" id="ARBA00022679"/>
    </source>
</evidence>
<comment type="pathway">
    <text evidence="2 13">Glycolipid biosynthesis; lipid IV(A) biosynthesis; lipid IV(A) from (3R)-3-hydroxytetradecanoyl-[acyl-carrier-protein] and UDP-N-acetyl-alpha-D-glucosamine: step 6/6.</text>
</comment>
<dbReference type="UniPathway" id="UPA00359">
    <property type="reaction ID" value="UER00482"/>
</dbReference>
<evidence type="ECO:0000313" key="14">
    <source>
        <dbReference type="EMBL" id="SFN29605.1"/>
    </source>
</evidence>
<gene>
    <name evidence="13" type="primary">lpxK</name>
    <name evidence="14" type="ORF">SAMN05660413_00365</name>
</gene>
<sequence>MLIRNFLYDSGILKSKSYEIPIICVGNLNTGGTGKSPMIEFLLKVLGKEYRVASLSRGYKRKTRGYYLLMGREAAAEVGDEPLQFKKKFPDALVAVDADRQNGISNLLKENPEVILLDDAFQHRKVKAGLNILLTAFGALYTDDFMLPTGNLREPGFGAERADIILVTKCPPNLNRSEQEHIRTKLELRNYQELFFTSIRYSEEIISGEKRIMLRDLKTTPFTLVTGIAKPQPLVKYLEGEKLKFEHKTFGDHHNFNSSEIAELQKEDLILTTEKDYMRLQNRIAKEKLFYLPIEVSFINGEMEFLEEVLAYVNRVDFRESR</sequence>
<organism evidence="14 15">
    <name type="scientific">Salegentibacter flavus</name>
    <dbReference type="NCBI Taxonomy" id="287099"/>
    <lineage>
        <taxon>Bacteria</taxon>
        <taxon>Pseudomonadati</taxon>
        <taxon>Bacteroidota</taxon>
        <taxon>Flavobacteriia</taxon>
        <taxon>Flavobacteriales</taxon>
        <taxon>Flavobacteriaceae</taxon>
        <taxon>Salegentibacter</taxon>
    </lineage>
</organism>
<dbReference type="SUPFAM" id="SSF52540">
    <property type="entry name" value="P-loop containing nucleoside triphosphate hydrolases"/>
    <property type="match status" value="1"/>
</dbReference>
<reference evidence="14 15" key="1">
    <citation type="submission" date="2016-10" db="EMBL/GenBank/DDBJ databases">
        <authorList>
            <person name="de Groot N.N."/>
        </authorList>
    </citation>
    <scope>NUCLEOTIDE SEQUENCE [LARGE SCALE GENOMIC DNA]</scope>
    <source>
        <strain evidence="14 15">DSM 17794</strain>
    </source>
</reference>
<dbReference type="PANTHER" id="PTHR42724:SF1">
    <property type="entry name" value="TETRAACYLDISACCHARIDE 4'-KINASE, MITOCHONDRIAL-RELATED"/>
    <property type="match status" value="1"/>
</dbReference>
<evidence type="ECO:0000256" key="3">
    <source>
        <dbReference type="ARBA" id="ARBA00012071"/>
    </source>
</evidence>
<evidence type="ECO:0000256" key="9">
    <source>
        <dbReference type="ARBA" id="ARBA00022777"/>
    </source>
</evidence>
<evidence type="ECO:0000256" key="5">
    <source>
        <dbReference type="ARBA" id="ARBA00022516"/>
    </source>
</evidence>